<evidence type="ECO:0000313" key="2">
    <source>
        <dbReference type="EMBL" id="BDS08607.1"/>
    </source>
</evidence>
<reference evidence="2" key="1">
    <citation type="submission" date="2024-07" db="EMBL/GenBank/DDBJ databases">
        <title>Complete genome sequence of Verrucomicrobiaceae bacterium NT6N.</title>
        <authorList>
            <person name="Huang C."/>
            <person name="Takami H."/>
            <person name="Hamasaki K."/>
        </authorList>
    </citation>
    <scope>NUCLEOTIDE SEQUENCE</scope>
    <source>
        <strain evidence="2">NT6N</strain>
    </source>
</reference>
<name>A0AAT9FRI4_9BACT</name>
<feature type="transmembrane region" description="Helical" evidence="1">
    <location>
        <begin position="110"/>
        <end position="137"/>
    </location>
</feature>
<protein>
    <recommendedName>
        <fullName evidence="3">ABC transporter permease</fullName>
    </recommendedName>
</protein>
<accession>A0AAT9FRI4</accession>
<dbReference type="Pfam" id="PF12679">
    <property type="entry name" value="ABC2_membrane_2"/>
    <property type="match status" value="1"/>
</dbReference>
<dbReference type="GO" id="GO:0140359">
    <property type="term" value="F:ABC-type transporter activity"/>
    <property type="evidence" value="ECO:0007669"/>
    <property type="project" value="InterPro"/>
</dbReference>
<feature type="transmembrane region" description="Helical" evidence="1">
    <location>
        <begin position="206"/>
        <end position="224"/>
    </location>
</feature>
<evidence type="ECO:0000256" key="1">
    <source>
        <dbReference type="SAM" id="Phobius"/>
    </source>
</evidence>
<dbReference type="AlphaFoldDB" id="A0AAT9FRI4"/>
<keyword evidence="1" id="KW-0472">Membrane</keyword>
<dbReference type="PANTHER" id="PTHR43471:SF10">
    <property type="entry name" value="SLL1107 PROTEIN"/>
    <property type="match status" value="1"/>
</dbReference>
<keyword evidence="1" id="KW-0812">Transmembrane</keyword>
<organism evidence="2">
    <name type="scientific">Oceaniferula spumae</name>
    <dbReference type="NCBI Taxonomy" id="2979115"/>
    <lineage>
        <taxon>Bacteria</taxon>
        <taxon>Pseudomonadati</taxon>
        <taxon>Verrucomicrobiota</taxon>
        <taxon>Verrucomicrobiia</taxon>
        <taxon>Verrucomicrobiales</taxon>
        <taxon>Verrucomicrobiaceae</taxon>
        <taxon>Oceaniferula</taxon>
    </lineage>
</organism>
<sequence length="303" mass="34033">MRRNAIFSPSRIFVIASHTFTQLVRMKVFYFLAVFAVLMLAASYFEMPWSRTTEDSAEQELIILKSTAMGAMAMFSVLFAIAATALLIPKDLEDRTLYTILSKPVPRLDYLLGKLLGVLLLVGSSLLIMDVVLTYLLHIRTDGLIAEEMERAKALGWPQEYIDIRKDAISQQGPTWDLQAGIGAIFFKAMIMASIALLISTFSSSTLFTIVIAVVIYFIGHFTADARNYWLHSQGVHVSAQVKLLSQTLALIFPDFQLYNIVDAAIEGKPIAGGIFRRLTILTLFYSAIYSVLAWFTFRKKEF</sequence>
<feature type="transmembrane region" description="Helical" evidence="1">
    <location>
        <begin position="67"/>
        <end position="89"/>
    </location>
</feature>
<gene>
    <name evidence="2" type="ORF">NT6N_36470</name>
</gene>
<dbReference type="KEGG" id="osu:NT6N_36470"/>
<feature type="transmembrane region" description="Helical" evidence="1">
    <location>
        <begin position="28"/>
        <end position="47"/>
    </location>
</feature>
<proteinExistence type="predicted"/>
<feature type="transmembrane region" description="Helical" evidence="1">
    <location>
        <begin position="180"/>
        <end position="199"/>
    </location>
</feature>
<feature type="transmembrane region" description="Helical" evidence="1">
    <location>
        <begin position="279"/>
        <end position="298"/>
    </location>
</feature>
<dbReference type="GO" id="GO:0005886">
    <property type="term" value="C:plasma membrane"/>
    <property type="evidence" value="ECO:0007669"/>
    <property type="project" value="UniProtKB-SubCell"/>
</dbReference>
<dbReference type="EMBL" id="AP026866">
    <property type="protein sequence ID" value="BDS08607.1"/>
    <property type="molecule type" value="Genomic_DNA"/>
</dbReference>
<keyword evidence="1" id="KW-1133">Transmembrane helix</keyword>
<evidence type="ECO:0008006" key="3">
    <source>
        <dbReference type="Google" id="ProtNLM"/>
    </source>
</evidence>
<dbReference type="PANTHER" id="PTHR43471">
    <property type="entry name" value="ABC TRANSPORTER PERMEASE"/>
    <property type="match status" value="1"/>
</dbReference>